<dbReference type="EMBL" id="FOBW01000007">
    <property type="protein sequence ID" value="SEM93959.1"/>
    <property type="molecule type" value="Genomic_DNA"/>
</dbReference>
<evidence type="ECO:0000259" key="10">
    <source>
        <dbReference type="Pfam" id="PF13472"/>
    </source>
</evidence>
<dbReference type="OrthoDB" id="2596050at2"/>
<name>A0A1H8CGD7_9BACI</name>
<evidence type="ECO:0000256" key="6">
    <source>
        <dbReference type="SAM" id="MobiDB-lite"/>
    </source>
</evidence>
<feature type="compositionally biased region" description="Acidic residues" evidence="6">
    <location>
        <begin position="545"/>
        <end position="569"/>
    </location>
</feature>
<evidence type="ECO:0000256" key="1">
    <source>
        <dbReference type="ARBA" id="ARBA00004168"/>
    </source>
</evidence>
<feature type="domain" description="SGNH hydrolase-type esterase" evidence="10">
    <location>
        <begin position="37"/>
        <end position="238"/>
    </location>
</feature>
<sequence length="621" mass="66870">MKRYSIVFVVTLLFSTFFSGFAAANGNDVNQKPNLLALGDSITYGSGLQNPGSEAFPYLIGNGSLEVTNLGVHGWNSTQLLEAVKSNPNFTGALAEAEIVTLNIGSNDLLQAVGLQEALATRTFEVTPEVQQKVEAAVGQLGVNLRSIIEEIRAQSPTVPIVLYNLYNPLSPNVDDPFLMNIFLYGDQIVQQVNSQVIGLFQAAPGVVLANAYNAFAGQQASYILPNDIHPTVAGHQALASLVNASLADLLPEESDPGNEEPGDGDTGEEPGEDNSGGQDPEGDNPEEDKPVLVALGDSITYGYNLEADNLSPSNNAFPNLICDGLYDVINHGYPGWTSSQLLQALKEDPSFDEALKNANVVTLNIGSNDLLRVVRQPVLLAENSENENPLISPVLEEQIGLAIQNLAQNLQLIIADIREQTSAPIVLYTLYNPFGESEDPYEMFMHELGEEVIPVVNEMVIKPIGAQSQSLLADAFPVFTGKQAELILPDDIHPNLAGQQVLADLATAVLCETEVPEVPGEEQPPVEEEPPVDEETPTPPNGEEPVEDEEPVENEDPVAETPSEEDADQTPVESKPTKGNKLPLTATSIFNFLGIGTLLTAIGASLWMIQRRRKERVLDI</sequence>
<feature type="compositionally biased region" description="Acidic residues" evidence="6">
    <location>
        <begin position="525"/>
        <end position="537"/>
    </location>
</feature>
<feature type="domain" description="Gram-positive cocci surface proteins LPxTG" evidence="9">
    <location>
        <begin position="576"/>
        <end position="616"/>
    </location>
</feature>
<dbReference type="Gene3D" id="3.40.50.1110">
    <property type="entry name" value="SGNH hydrolase"/>
    <property type="match status" value="2"/>
</dbReference>
<dbReference type="InterPro" id="IPR019931">
    <property type="entry name" value="LPXTG_anchor"/>
</dbReference>
<feature type="compositionally biased region" description="Acidic residues" evidence="6">
    <location>
        <begin position="251"/>
        <end position="273"/>
    </location>
</feature>
<proteinExistence type="predicted"/>
<evidence type="ECO:0000256" key="4">
    <source>
        <dbReference type="ARBA" id="ARBA00022729"/>
    </source>
</evidence>
<feature type="domain" description="SGNH hydrolase-type esterase" evidence="10">
    <location>
        <begin position="295"/>
        <end position="502"/>
    </location>
</feature>
<dbReference type="RefSeq" id="WP_090745181.1">
    <property type="nucleotide sequence ID" value="NZ_FOBW01000007.1"/>
</dbReference>
<dbReference type="Pfam" id="PF00746">
    <property type="entry name" value="Gram_pos_anchor"/>
    <property type="match status" value="1"/>
</dbReference>
<dbReference type="InterPro" id="IPR036514">
    <property type="entry name" value="SGNH_hydro_sf"/>
</dbReference>
<feature type="region of interest" description="Disordered" evidence="6">
    <location>
        <begin position="516"/>
        <end position="582"/>
    </location>
</feature>
<comment type="subcellular location">
    <subcellularLocation>
        <location evidence="1">Secreted</location>
        <location evidence="1">Cell wall</location>
        <topology evidence="1">Peptidoglycan-anchor</topology>
    </subcellularLocation>
</comment>
<feature type="signal peptide" evidence="8">
    <location>
        <begin position="1"/>
        <end position="24"/>
    </location>
</feature>
<evidence type="ECO:0000256" key="2">
    <source>
        <dbReference type="ARBA" id="ARBA00022512"/>
    </source>
</evidence>
<evidence type="ECO:0000313" key="11">
    <source>
        <dbReference type="EMBL" id="SEM93959.1"/>
    </source>
</evidence>
<keyword evidence="2" id="KW-0134">Cell wall</keyword>
<accession>A0A1H8CGD7</accession>
<dbReference type="Pfam" id="PF13472">
    <property type="entry name" value="Lipase_GDSL_2"/>
    <property type="match status" value="2"/>
</dbReference>
<dbReference type="STRING" id="930146.SAMN05192533_10770"/>
<keyword evidence="3" id="KW-0964">Secreted</keyword>
<dbReference type="SUPFAM" id="SSF52266">
    <property type="entry name" value="SGNH hydrolase"/>
    <property type="match status" value="2"/>
</dbReference>
<evidence type="ECO:0000256" key="8">
    <source>
        <dbReference type="SAM" id="SignalP"/>
    </source>
</evidence>
<dbReference type="AlphaFoldDB" id="A0A1H8CGD7"/>
<evidence type="ECO:0000256" key="5">
    <source>
        <dbReference type="ARBA" id="ARBA00023088"/>
    </source>
</evidence>
<organism evidence="11 12">
    <name type="scientific">Mesobacillus persicus</name>
    <dbReference type="NCBI Taxonomy" id="930146"/>
    <lineage>
        <taxon>Bacteria</taxon>
        <taxon>Bacillati</taxon>
        <taxon>Bacillota</taxon>
        <taxon>Bacilli</taxon>
        <taxon>Bacillales</taxon>
        <taxon>Bacillaceae</taxon>
        <taxon>Mesobacillus</taxon>
    </lineage>
</organism>
<evidence type="ECO:0000256" key="3">
    <source>
        <dbReference type="ARBA" id="ARBA00022525"/>
    </source>
</evidence>
<keyword evidence="12" id="KW-1185">Reference proteome</keyword>
<dbReference type="GO" id="GO:0004622">
    <property type="term" value="F:phosphatidylcholine lysophospholipase activity"/>
    <property type="evidence" value="ECO:0007669"/>
    <property type="project" value="TreeGrafter"/>
</dbReference>
<dbReference type="PANTHER" id="PTHR30383">
    <property type="entry name" value="THIOESTERASE 1/PROTEASE 1/LYSOPHOSPHOLIPASE L1"/>
    <property type="match status" value="1"/>
</dbReference>
<evidence type="ECO:0000313" key="12">
    <source>
        <dbReference type="Proteomes" id="UP000198553"/>
    </source>
</evidence>
<keyword evidence="7" id="KW-0812">Transmembrane</keyword>
<keyword evidence="7" id="KW-0472">Membrane</keyword>
<dbReference type="InterPro" id="IPR051532">
    <property type="entry name" value="Ester_Hydrolysis_Enzymes"/>
</dbReference>
<reference evidence="12" key="1">
    <citation type="submission" date="2016-10" db="EMBL/GenBank/DDBJ databases">
        <authorList>
            <person name="Varghese N."/>
            <person name="Submissions S."/>
        </authorList>
    </citation>
    <scope>NUCLEOTIDE SEQUENCE [LARGE SCALE GENOMIC DNA]</scope>
    <source>
        <strain evidence="12">B48,IBRC-M 10115,DSM 25386,CECT 8001</strain>
    </source>
</reference>
<keyword evidence="5" id="KW-0572">Peptidoglycan-anchor</keyword>
<dbReference type="PANTHER" id="PTHR30383:SF5">
    <property type="entry name" value="SGNH HYDROLASE-TYPE ESTERASE DOMAIN-CONTAINING PROTEIN"/>
    <property type="match status" value="1"/>
</dbReference>
<keyword evidence="4 8" id="KW-0732">Signal</keyword>
<keyword evidence="7" id="KW-1133">Transmembrane helix</keyword>
<dbReference type="Proteomes" id="UP000198553">
    <property type="component" value="Unassembled WGS sequence"/>
</dbReference>
<dbReference type="InterPro" id="IPR013830">
    <property type="entry name" value="SGNH_hydro"/>
</dbReference>
<gene>
    <name evidence="11" type="ORF">SAMN05192533_10770</name>
</gene>
<feature type="chain" id="PRO_5039265056" evidence="8">
    <location>
        <begin position="25"/>
        <end position="621"/>
    </location>
</feature>
<protein>
    <submittedName>
        <fullName evidence="11">Lysophospholipase L1</fullName>
    </submittedName>
</protein>
<feature type="region of interest" description="Disordered" evidence="6">
    <location>
        <begin position="251"/>
        <end position="290"/>
    </location>
</feature>
<evidence type="ECO:0000256" key="7">
    <source>
        <dbReference type="SAM" id="Phobius"/>
    </source>
</evidence>
<evidence type="ECO:0000259" key="9">
    <source>
        <dbReference type="Pfam" id="PF00746"/>
    </source>
</evidence>
<feature type="transmembrane region" description="Helical" evidence="7">
    <location>
        <begin position="590"/>
        <end position="610"/>
    </location>
</feature>